<protein>
    <submittedName>
        <fullName evidence="2">Uncharacterized protein</fullName>
    </submittedName>
</protein>
<name>A0ABR3NGT8_9TELE</name>
<sequence>MPLNQLNDLSYNMGYPRGLCSVRGREEKMRSLEGQEMGGGVAEKERDIDRDQEEAKGKATDGGRRNAGKGLSVTLLVAGGAEGRRGDQRTTRPVKQIITSLLCNLLRYLASSSSIPLDTSTGI</sequence>
<evidence type="ECO:0000313" key="2">
    <source>
        <dbReference type="EMBL" id="KAL1275918.1"/>
    </source>
</evidence>
<accession>A0ABR3NGT8</accession>
<reference evidence="2 3" key="1">
    <citation type="submission" date="2023-09" db="EMBL/GenBank/DDBJ databases">
        <authorList>
            <person name="Wang M."/>
        </authorList>
    </citation>
    <scope>NUCLEOTIDE SEQUENCE [LARGE SCALE GENOMIC DNA]</scope>
    <source>
        <strain evidence="2">GT-2023</strain>
        <tissue evidence="2">Liver</tissue>
    </source>
</reference>
<gene>
    <name evidence="2" type="ORF">QQF64_035541</name>
</gene>
<proteinExistence type="predicted"/>
<comment type="caution">
    <text evidence="2">The sequence shown here is derived from an EMBL/GenBank/DDBJ whole genome shotgun (WGS) entry which is preliminary data.</text>
</comment>
<dbReference type="EMBL" id="JAYMGO010000004">
    <property type="protein sequence ID" value="KAL1275918.1"/>
    <property type="molecule type" value="Genomic_DNA"/>
</dbReference>
<organism evidence="2 3">
    <name type="scientific">Cirrhinus molitorella</name>
    <name type="common">mud carp</name>
    <dbReference type="NCBI Taxonomy" id="172907"/>
    <lineage>
        <taxon>Eukaryota</taxon>
        <taxon>Metazoa</taxon>
        <taxon>Chordata</taxon>
        <taxon>Craniata</taxon>
        <taxon>Vertebrata</taxon>
        <taxon>Euteleostomi</taxon>
        <taxon>Actinopterygii</taxon>
        <taxon>Neopterygii</taxon>
        <taxon>Teleostei</taxon>
        <taxon>Ostariophysi</taxon>
        <taxon>Cypriniformes</taxon>
        <taxon>Cyprinidae</taxon>
        <taxon>Labeoninae</taxon>
        <taxon>Labeonini</taxon>
        <taxon>Cirrhinus</taxon>
    </lineage>
</organism>
<feature type="compositionally biased region" description="Basic and acidic residues" evidence="1">
    <location>
        <begin position="42"/>
        <end position="64"/>
    </location>
</feature>
<dbReference type="Proteomes" id="UP001558613">
    <property type="component" value="Unassembled WGS sequence"/>
</dbReference>
<evidence type="ECO:0000313" key="3">
    <source>
        <dbReference type="Proteomes" id="UP001558613"/>
    </source>
</evidence>
<feature type="region of interest" description="Disordered" evidence="1">
    <location>
        <begin position="31"/>
        <end position="68"/>
    </location>
</feature>
<keyword evidence="3" id="KW-1185">Reference proteome</keyword>
<evidence type="ECO:0000256" key="1">
    <source>
        <dbReference type="SAM" id="MobiDB-lite"/>
    </source>
</evidence>